<feature type="compositionally biased region" description="Polar residues" evidence="1">
    <location>
        <begin position="1"/>
        <end position="14"/>
    </location>
</feature>
<name>A0A915I9B5_ROMCU</name>
<reference evidence="3" key="1">
    <citation type="submission" date="2022-11" db="UniProtKB">
        <authorList>
            <consortium name="WormBaseParasite"/>
        </authorList>
    </citation>
    <scope>IDENTIFICATION</scope>
</reference>
<proteinExistence type="predicted"/>
<feature type="compositionally biased region" description="Basic and acidic residues" evidence="1">
    <location>
        <begin position="35"/>
        <end position="55"/>
    </location>
</feature>
<accession>A0A915I9B5</accession>
<feature type="region of interest" description="Disordered" evidence="1">
    <location>
        <begin position="1"/>
        <end position="59"/>
    </location>
</feature>
<dbReference type="Proteomes" id="UP000887565">
    <property type="component" value="Unplaced"/>
</dbReference>
<dbReference type="AlphaFoldDB" id="A0A915I9B5"/>
<dbReference type="WBParaSite" id="nRc.2.0.1.t10765-RA">
    <property type="protein sequence ID" value="nRc.2.0.1.t10765-RA"/>
    <property type="gene ID" value="nRc.2.0.1.g10765"/>
</dbReference>
<feature type="region of interest" description="Disordered" evidence="1">
    <location>
        <begin position="73"/>
        <end position="110"/>
    </location>
</feature>
<keyword evidence="2" id="KW-1185">Reference proteome</keyword>
<sequence length="110" mass="12470">MQGSETGYYTSASECNPARGRDVLLPSGFYPLIPRDSEPLKNDGYTKDSDPDNIKDVQIPDWDSINLDILENLRNDSESSSEEEEDEILEPVSQTLEDKDFMEAKTHSKR</sequence>
<evidence type="ECO:0000313" key="3">
    <source>
        <dbReference type="WBParaSite" id="nRc.2.0.1.t10765-RA"/>
    </source>
</evidence>
<protein>
    <submittedName>
        <fullName evidence="3">Uncharacterized protein</fullName>
    </submittedName>
</protein>
<evidence type="ECO:0000313" key="2">
    <source>
        <dbReference type="Proteomes" id="UP000887565"/>
    </source>
</evidence>
<feature type="compositionally biased region" description="Acidic residues" evidence="1">
    <location>
        <begin position="79"/>
        <end position="89"/>
    </location>
</feature>
<organism evidence="2 3">
    <name type="scientific">Romanomermis culicivorax</name>
    <name type="common">Nematode worm</name>
    <dbReference type="NCBI Taxonomy" id="13658"/>
    <lineage>
        <taxon>Eukaryota</taxon>
        <taxon>Metazoa</taxon>
        <taxon>Ecdysozoa</taxon>
        <taxon>Nematoda</taxon>
        <taxon>Enoplea</taxon>
        <taxon>Dorylaimia</taxon>
        <taxon>Mermithida</taxon>
        <taxon>Mermithoidea</taxon>
        <taxon>Mermithidae</taxon>
        <taxon>Romanomermis</taxon>
    </lineage>
</organism>
<evidence type="ECO:0000256" key="1">
    <source>
        <dbReference type="SAM" id="MobiDB-lite"/>
    </source>
</evidence>
<feature type="compositionally biased region" description="Basic and acidic residues" evidence="1">
    <location>
        <begin position="96"/>
        <end position="110"/>
    </location>
</feature>